<dbReference type="STRING" id="75743.A0A401P4E8"/>
<evidence type="ECO:0000256" key="6">
    <source>
        <dbReference type="ARBA" id="ARBA00022801"/>
    </source>
</evidence>
<evidence type="ECO:0000256" key="1">
    <source>
        <dbReference type="ARBA" id="ARBA00004496"/>
    </source>
</evidence>
<dbReference type="GO" id="GO:0034727">
    <property type="term" value="P:piecemeal microautophagy of the nucleus"/>
    <property type="evidence" value="ECO:0007669"/>
    <property type="project" value="TreeGrafter"/>
</dbReference>
<comment type="catalytic activity">
    <reaction evidence="10">
        <text>[protein]-C-terminal L-amino acid-glycyl-phosphatidylethanolamide + H2O = [protein]-C-terminal L-amino acid-glycine + a 1,2-diacyl-sn-glycero-3-phosphoethanolamine</text>
        <dbReference type="Rhea" id="RHEA:67548"/>
        <dbReference type="Rhea" id="RHEA-COMP:17323"/>
        <dbReference type="Rhea" id="RHEA-COMP:17324"/>
        <dbReference type="ChEBI" id="CHEBI:15377"/>
        <dbReference type="ChEBI" id="CHEBI:64612"/>
        <dbReference type="ChEBI" id="CHEBI:172940"/>
        <dbReference type="ChEBI" id="CHEBI:172941"/>
    </reaction>
    <physiologicalReaction direction="left-to-right" evidence="10">
        <dbReference type="Rhea" id="RHEA:67549"/>
    </physiologicalReaction>
</comment>
<evidence type="ECO:0000256" key="7">
    <source>
        <dbReference type="ARBA" id="ARBA00022807"/>
    </source>
</evidence>
<dbReference type="GO" id="GO:0000045">
    <property type="term" value="P:autophagosome assembly"/>
    <property type="evidence" value="ECO:0007669"/>
    <property type="project" value="TreeGrafter"/>
</dbReference>
<evidence type="ECO:0000259" key="12">
    <source>
        <dbReference type="Pfam" id="PF03416"/>
    </source>
</evidence>
<evidence type="ECO:0000256" key="11">
    <source>
        <dbReference type="RuleBase" id="RU363115"/>
    </source>
</evidence>
<evidence type="ECO:0000256" key="9">
    <source>
        <dbReference type="ARBA" id="ARBA00023006"/>
    </source>
</evidence>
<comment type="similarity">
    <text evidence="2 11">Belongs to the peptidase C54 family.</text>
</comment>
<gene>
    <name evidence="13" type="ORF">scyTo_0012218</name>
</gene>
<evidence type="ECO:0000256" key="8">
    <source>
        <dbReference type="ARBA" id="ARBA00022927"/>
    </source>
</evidence>
<dbReference type="AlphaFoldDB" id="A0A401P4E8"/>
<dbReference type="GO" id="GO:0016485">
    <property type="term" value="P:protein processing"/>
    <property type="evidence" value="ECO:0007669"/>
    <property type="project" value="TreeGrafter"/>
</dbReference>
<dbReference type="EC" id="3.4.22.-" evidence="11"/>
<name>A0A401P4E8_SCYTO</name>
<sequence length="473" mass="53464">MEDSEPDEVDKLKAKFMSAWHNMKYSWVVRTKTNFSRNSPVFLLGKCYHFKSEGMSESASGCPHAAASNETILSNVNQFRKDFITRIWLTYRREFPQLKGCTLTTDCGWGCTLRSGQMLLAQSLLLHFCGRDWLWPDALEMVALESELFKAKPSTMSDSGADFTFLPPLERPLQNMNEQLGSSSSKKQTLKLNPANTTSEEEKLHRKIISWLADNPAAIFGMHKLIELGENSGKRAGDWYGPAVVAHILRRAVEDAVEPELQGITVYVAQDCTVYIGDVKEKHLQAIGSGMPKPSDRRAVVILIPVRLGGEKVNLEYKEIVKGILSLEFCVGIIGGKPKQSFYFVGFQDDSLIYMDPHYCQSFVDVTAKDFPLESYHCPSPKKMSFNKMDPSCTIGFYSHSEDDFEKIIDEITKVLNSPSSKEKYPLFTFSSGHARDYDIDKLCMPKPDSAVQLPETRRRKAERLSNEEFVLL</sequence>
<dbReference type="GO" id="GO:0000423">
    <property type="term" value="P:mitophagy"/>
    <property type="evidence" value="ECO:0007669"/>
    <property type="project" value="TreeGrafter"/>
</dbReference>
<comment type="caution">
    <text evidence="13">The sequence shown here is derived from an EMBL/GenBank/DDBJ whole genome shotgun (WGS) entry which is preliminary data.</text>
</comment>
<protein>
    <recommendedName>
        <fullName evidence="11">Cysteine protease</fullName>
        <ecNumber evidence="11">3.4.22.-</ecNumber>
    </recommendedName>
</protein>
<organism evidence="13 14">
    <name type="scientific">Scyliorhinus torazame</name>
    <name type="common">Cloudy catshark</name>
    <name type="synonym">Catulus torazame</name>
    <dbReference type="NCBI Taxonomy" id="75743"/>
    <lineage>
        <taxon>Eukaryota</taxon>
        <taxon>Metazoa</taxon>
        <taxon>Chordata</taxon>
        <taxon>Craniata</taxon>
        <taxon>Vertebrata</taxon>
        <taxon>Chondrichthyes</taxon>
        <taxon>Elasmobranchii</taxon>
        <taxon>Galeomorphii</taxon>
        <taxon>Galeoidea</taxon>
        <taxon>Carcharhiniformes</taxon>
        <taxon>Scyliorhinidae</taxon>
        <taxon>Scyliorhinus</taxon>
    </lineage>
</organism>
<evidence type="ECO:0000256" key="4">
    <source>
        <dbReference type="ARBA" id="ARBA00022490"/>
    </source>
</evidence>
<evidence type="ECO:0000313" key="13">
    <source>
        <dbReference type="EMBL" id="GCB68015.1"/>
    </source>
</evidence>
<dbReference type="GO" id="GO:0035973">
    <property type="term" value="P:aggrephagy"/>
    <property type="evidence" value="ECO:0007669"/>
    <property type="project" value="TreeGrafter"/>
</dbReference>
<dbReference type="OMA" id="KMAGDWY"/>
<keyword evidence="3" id="KW-0813">Transport</keyword>
<evidence type="ECO:0000313" key="14">
    <source>
        <dbReference type="Proteomes" id="UP000288216"/>
    </source>
</evidence>
<dbReference type="GO" id="GO:0005737">
    <property type="term" value="C:cytoplasm"/>
    <property type="evidence" value="ECO:0007669"/>
    <property type="project" value="UniProtKB-SubCell"/>
</dbReference>
<dbReference type="InterPro" id="IPR046792">
    <property type="entry name" value="Peptidase_C54_cat"/>
</dbReference>
<reference evidence="13 14" key="1">
    <citation type="journal article" date="2018" name="Nat. Ecol. Evol.">
        <title>Shark genomes provide insights into elasmobranch evolution and the origin of vertebrates.</title>
        <authorList>
            <person name="Hara Y"/>
            <person name="Yamaguchi K"/>
            <person name="Onimaru K"/>
            <person name="Kadota M"/>
            <person name="Koyanagi M"/>
            <person name="Keeley SD"/>
            <person name="Tatsumi K"/>
            <person name="Tanaka K"/>
            <person name="Motone F"/>
            <person name="Kageyama Y"/>
            <person name="Nozu R"/>
            <person name="Adachi N"/>
            <person name="Nishimura O"/>
            <person name="Nakagawa R"/>
            <person name="Tanegashima C"/>
            <person name="Kiyatake I"/>
            <person name="Matsumoto R"/>
            <person name="Murakumo K"/>
            <person name="Nishida K"/>
            <person name="Terakita A"/>
            <person name="Kuratani S"/>
            <person name="Sato K"/>
            <person name="Hyodo S Kuraku.S."/>
        </authorList>
    </citation>
    <scope>NUCLEOTIDE SEQUENCE [LARGE SCALE GENOMIC DNA]</scope>
</reference>
<proteinExistence type="inferred from homology"/>
<comment type="subcellular location">
    <subcellularLocation>
        <location evidence="1 11">Cytoplasm</location>
    </subcellularLocation>
</comment>
<evidence type="ECO:0000256" key="3">
    <source>
        <dbReference type="ARBA" id="ARBA00022448"/>
    </source>
</evidence>
<dbReference type="InterPro" id="IPR005078">
    <property type="entry name" value="Peptidase_C54"/>
</dbReference>
<dbReference type="GO" id="GO:0019786">
    <property type="term" value="F:protein-phosphatidylethanolamide deconjugating activity"/>
    <property type="evidence" value="ECO:0007669"/>
    <property type="project" value="InterPro"/>
</dbReference>
<evidence type="ECO:0000256" key="5">
    <source>
        <dbReference type="ARBA" id="ARBA00022670"/>
    </source>
</evidence>
<dbReference type="PANTHER" id="PTHR22624">
    <property type="entry name" value="CYSTEINE PROTEASE ATG4"/>
    <property type="match status" value="1"/>
</dbReference>
<dbReference type="OrthoDB" id="2960936at2759"/>
<comment type="function">
    <text evidence="11">Cysteine protease that plays a key role in autophagy by mediating both proteolytic activation and delipidation of ATG8 family proteins.</text>
</comment>
<dbReference type="GO" id="GO:0004197">
    <property type="term" value="F:cysteine-type endopeptidase activity"/>
    <property type="evidence" value="ECO:0007669"/>
    <property type="project" value="TreeGrafter"/>
</dbReference>
<dbReference type="GO" id="GO:0015031">
    <property type="term" value="P:protein transport"/>
    <property type="evidence" value="ECO:0007669"/>
    <property type="project" value="UniProtKB-KW"/>
</dbReference>
<dbReference type="SUPFAM" id="SSF54001">
    <property type="entry name" value="Cysteine proteinases"/>
    <property type="match status" value="1"/>
</dbReference>
<feature type="domain" description="Peptidase C54 catalytic" evidence="12">
    <location>
        <begin position="77"/>
        <end position="410"/>
    </location>
</feature>
<keyword evidence="4 11" id="KW-0963">Cytoplasm</keyword>
<dbReference type="EMBL" id="BFAA01005836">
    <property type="protein sequence ID" value="GCB68015.1"/>
    <property type="molecule type" value="Genomic_DNA"/>
</dbReference>
<evidence type="ECO:0000256" key="2">
    <source>
        <dbReference type="ARBA" id="ARBA00010958"/>
    </source>
</evidence>
<keyword evidence="9 11" id="KW-0072">Autophagy</keyword>
<dbReference type="PANTHER" id="PTHR22624:SF38">
    <property type="entry name" value="CYSTEINE PROTEASE ATG4C"/>
    <property type="match status" value="1"/>
</dbReference>
<dbReference type="InterPro" id="IPR038765">
    <property type="entry name" value="Papain-like_cys_pep_sf"/>
</dbReference>
<keyword evidence="6 11" id="KW-0378">Hydrolase</keyword>
<dbReference type="Pfam" id="PF03416">
    <property type="entry name" value="Peptidase_C54"/>
    <property type="match status" value="1"/>
</dbReference>
<keyword evidence="14" id="KW-1185">Reference proteome</keyword>
<keyword evidence="8 11" id="KW-0653">Protein transport</keyword>
<evidence type="ECO:0000256" key="10">
    <source>
        <dbReference type="ARBA" id="ARBA00029362"/>
    </source>
</evidence>
<dbReference type="Proteomes" id="UP000288216">
    <property type="component" value="Unassembled WGS sequence"/>
</dbReference>
<keyword evidence="5 11" id="KW-0645">Protease</keyword>
<accession>A0A401P4E8</accession>
<keyword evidence="7" id="KW-0788">Thiol protease</keyword>